<evidence type="ECO:0000256" key="1">
    <source>
        <dbReference type="SAM" id="MobiDB-lite"/>
    </source>
</evidence>
<accession>A0A5J9UR33</accession>
<evidence type="ECO:0000313" key="3">
    <source>
        <dbReference type="Proteomes" id="UP000324897"/>
    </source>
</evidence>
<reference evidence="2 3" key="1">
    <citation type="journal article" date="2019" name="Sci. Rep.">
        <title>A high-quality genome of Eragrostis curvula grass provides insights into Poaceae evolution and supports new strategies to enhance forage quality.</title>
        <authorList>
            <person name="Carballo J."/>
            <person name="Santos B.A.C.M."/>
            <person name="Zappacosta D."/>
            <person name="Garbus I."/>
            <person name="Selva J.P."/>
            <person name="Gallo C.A."/>
            <person name="Diaz A."/>
            <person name="Albertini E."/>
            <person name="Caccamo M."/>
            <person name="Echenique V."/>
        </authorList>
    </citation>
    <scope>NUCLEOTIDE SEQUENCE [LARGE SCALE GENOMIC DNA]</scope>
    <source>
        <strain evidence="3">cv. Victoria</strain>
        <tissue evidence="2">Leaf</tissue>
    </source>
</reference>
<dbReference type="Gramene" id="TVU25741">
    <property type="protein sequence ID" value="TVU25741"/>
    <property type="gene ID" value="EJB05_28248"/>
</dbReference>
<organism evidence="2 3">
    <name type="scientific">Eragrostis curvula</name>
    <name type="common">weeping love grass</name>
    <dbReference type="NCBI Taxonomy" id="38414"/>
    <lineage>
        <taxon>Eukaryota</taxon>
        <taxon>Viridiplantae</taxon>
        <taxon>Streptophyta</taxon>
        <taxon>Embryophyta</taxon>
        <taxon>Tracheophyta</taxon>
        <taxon>Spermatophyta</taxon>
        <taxon>Magnoliopsida</taxon>
        <taxon>Liliopsida</taxon>
        <taxon>Poales</taxon>
        <taxon>Poaceae</taxon>
        <taxon>PACMAD clade</taxon>
        <taxon>Chloridoideae</taxon>
        <taxon>Eragrostideae</taxon>
        <taxon>Eragrostidinae</taxon>
        <taxon>Eragrostis</taxon>
    </lineage>
</organism>
<proteinExistence type="predicted"/>
<name>A0A5J9UR33_9POAL</name>
<feature type="region of interest" description="Disordered" evidence="1">
    <location>
        <begin position="1"/>
        <end position="21"/>
    </location>
</feature>
<dbReference type="Proteomes" id="UP000324897">
    <property type="component" value="Chromosome 2"/>
</dbReference>
<comment type="caution">
    <text evidence="2">The sequence shown here is derived from an EMBL/GenBank/DDBJ whole genome shotgun (WGS) entry which is preliminary data.</text>
</comment>
<protein>
    <submittedName>
        <fullName evidence="2">Uncharacterized protein</fullName>
    </submittedName>
</protein>
<sequence length="92" mass="10238">MDMPLSNCTTRPHRDRLLGGQGPRVRLPSDSFSPFHCFHVRVGLREAGFTFLCPRIQFVKGKSVVGINLEGAVPYSFGYVRLKGCILKDSQA</sequence>
<keyword evidence="3" id="KW-1185">Reference proteome</keyword>
<gene>
    <name evidence="2" type="ORF">EJB05_28248</name>
</gene>
<dbReference type="EMBL" id="RWGY01000013">
    <property type="protein sequence ID" value="TVU25741.1"/>
    <property type="molecule type" value="Genomic_DNA"/>
</dbReference>
<feature type="compositionally biased region" description="Polar residues" evidence="1">
    <location>
        <begin position="1"/>
        <end position="10"/>
    </location>
</feature>
<dbReference type="AlphaFoldDB" id="A0A5J9UR33"/>
<evidence type="ECO:0000313" key="2">
    <source>
        <dbReference type="EMBL" id="TVU25741.1"/>
    </source>
</evidence>